<organism evidence="1 2">
    <name type="scientific">Cyclospora cayetanensis</name>
    <dbReference type="NCBI Taxonomy" id="88456"/>
    <lineage>
        <taxon>Eukaryota</taxon>
        <taxon>Sar</taxon>
        <taxon>Alveolata</taxon>
        <taxon>Apicomplexa</taxon>
        <taxon>Conoidasida</taxon>
        <taxon>Coccidia</taxon>
        <taxon>Eucoccidiorida</taxon>
        <taxon>Eimeriorina</taxon>
        <taxon>Eimeriidae</taxon>
        <taxon>Cyclospora</taxon>
    </lineage>
</organism>
<proteinExistence type="predicted"/>
<dbReference type="RefSeq" id="XP_026191526.1">
    <property type="nucleotide sequence ID" value="XM_026335741.1"/>
</dbReference>
<protein>
    <submittedName>
        <fullName evidence="2">Uncharacterized protein LOC34619601</fullName>
    </submittedName>
</protein>
<keyword evidence="1" id="KW-1185">Reference proteome</keyword>
<dbReference type="AlphaFoldDB" id="A0A6P6RUK1"/>
<accession>A0A6P6RUK1</accession>
<evidence type="ECO:0000313" key="2">
    <source>
        <dbReference type="RefSeq" id="XP_026191526.1"/>
    </source>
</evidence>
<dbReference type="GeneID" id="34619601"/>
<gene>
    <name evidence="2" type="primary">LOC34619601</name>
</gene>
<name>A0A6P6RUK1_9EIME</name>
<reference evidence="2" key="1">
    <citation type="submission" date="2025-08" db="UniProtKB">
        <authorList>
            <consortium name="RefSeq"/>
        </authorList>
    </citation>
    <scope>IDENTIFICATION</scope>
</reference>
<sequence>MVRALEDRKCDLIAALESRTSSSKTKNAALKALKKFTPMPHKDLDEEFDQRQCNMKKYVQMQYFMCWRCDKAKATNCKVLWSTSKGLKIVCPACYNALLDFVELQRAKRENAIYFDFQKKKSQKGDAK</sequence>
<dbReference type="Proteomes" id="UP000515125">
    <property type="component" value="Unplaced"/>
</dbReference>
<dbReference type="OrthoDB" id="418622at2759"/>
<evidence type="ECO:0000313" key="1">
    <source>
        <dbReference type="Proteomes" id="UP000515125"/>
    </source>
</evidence>